<accession>A0ABT2AUM9</accession>
<sequence>MTTVASGPVVAASPASRTAADRGVGPLLRAWRERRRVSQLELALRADSSARHISFVETGRSRPSEDMVLRLAEQLEVPVRERNALLLAAGYAPHYPETPLDDPALDALRDGMERLIRGYEPYPALVVDAGYTVLASNRGIEMLLAGVAPELLAPAPNAMRLTLHPRGLAPRIRNLREWRGHLLAQMEREIAVHRSERLRALYEEVAAYPVPPEDAPGAEPAEPDVHFALPLRIKHDGRLLSFVSSISTFNTPMDVTVSEIAIETFLPADRETTGYLHTLAG</sequence>
<dbReference type="InterPro" id="IPR010982">
    <property type="entry name" value="Lambda_DNA-bd_dom_sf"/>
</dbReference>
<evidence type="ECO:0000259" key="1">
    <source>
        <dbReference type="PROSITE" id="PS50943"/>
    </source>
</evidence>
<dbReference type="InterPro" id="IPR001387">
    <property type="entry name" value="Cro/C1-type_HTH"/>
</dbReference>
<gene>
    <name evidence="2" type="ORF">NX794_01705</name>
</gene>
<evidence type="ECO:0000313" key="3">
    <source>
        <dbReference type="Proteomes" id="UP001205612"/>
    </source>
</evidence>
<protein>
    <submittedName>
        <fullName evidence="2">Helix-turn-helix transcriptional regulator</fullName>
    </submittedName>
</protein>
<organism evidence="2 3">
    <name type="scientific">Streptomyces pyxinicus</name>
    <dbReference type="NCBI Taxonomy" id="2970331"/>
    <lineage>
        <taxon>Bacteria</taxon>
        <taxon>Bacillati</taxon>
        <taxon>Actinomycetota</taxon>
        <taxon>Actinomycetes</taxon>
        <taxon>Kitasatosporales</taxon>
        <taxon>Streptomycetaceae</taxon>
        <taxon>Streptomyces</taxon>
    </lineage>
</organism>
<dbReference type="SMART" id="SM00530">
    <property type="entry name" value="HTH_XRE"/>
    <property type="match status" value="1"/>
</dbReference>
<dbReference type="RefSeq" id="WP_258776204.1">
    <property type="nucleotide sequence ID" value="NZ_JANUGP010000001.1"/>
</dbReference>
<dbReference type="EMBL" id="JANUGP010000001">
    <property type="protein sequence ID" value="MCS0599959.1"/>
    <property type="molecule type" value="Genomic_DNA"/>
</dbReference>
<dbReference type="InterPro" id="IPR041413">
    <property type="entry name" value="MLTR_LBD"/>
</dbReference>
<dbReference type="Pfam" id="PF17765">
    <property type="entry name" value="MLTR_LBD"/>
    <property type="match status" value="1"/>
</dbReference>
<dbReference type="PROSITE" id="PS50943">
    <property type="entry name" value="HTH_CROC1"/>
    <property type="match status" value="1"/>
</dbReference>
<dbReference type="Proteomes" id="UP001205612">
    <property type="component" value="Unassembled WGS sequence"/>
</dbReference>
<dbReference type="Gene3D" id="3.30.450.180">
    <property type="match status" value="1"/>
</dbReference>
<dbReference type="CDD" id="cd00093">
    <property type="entry name" value="HTH_XRE"/>
    <property type="match status" value="1"/>
</dbReference>
<dbReference type="PANTHER" id="PTHR35010:SF4">
    <property type="entry name" value="BLL5781 PROTEIN"/>
    <property type="match status" value="1"/>
</dbReference>
<keyword evidence="3" id="KW-1185">Reference proteome</keyword>
<dbReference type="Gene3D" id="1.10.260.40">
    <property type="entry name" value="lambda repressor-like DNA-binding domains"/>
    <property type="match status" value="1"/>
</dbReference>
<dbReference type="Pfam" id="PF01381">
    <property type="entry name" value="HTH_3"/>
    <property type="match status" value="1"/>
</dbReference>
<proteinExistence type="predicted"/>
<feature type="domain" description="HTH cro/C1-type" evidence="1">
    <location>
        <begin position="28"/>
        <end position="82"/>
    </location>
</feature>
<evidence type="ECO:0000313" key="2">
    <source>
        <dbReference type="EMBL" id="MCS0599959.1"/>
    </source>
</evidence>
<dbReference type="SUPFAM" id="SSF47413">
    <property type="entry name" value="lambda repressor-like DNA-binding domains"/>
    <property type="match status" value="1"/>
</dbReference>
<comment type="caution">
    <text evidence="2">The sequence shown here is derived from an EMBL/GenBank/DDBJ whole genome shotgun (WGS) entry which is preliminary data.</text>
</comment>
<name>A0ABT2AUM9_9ACTN</name>
<dbReference type="PANTHER" id="PTHR35010">
    <property type="entry name" value="BLL4672 PROTEIN-RELATED"/>
    <property type="match status" value="1"/>
</dbReference>
<reference evidence="2 3" key="1">
    <citation type="submission" date="2022-08" db="EMBL/GenBank/DDBJ databases">
        <authorList>
            <person name="Somphong A."/>
            <person name="Phongsopitanun W."/>
        </authorList>
    </citation>
    <scope>NUCLEOTIDE SEQUENCE [LARGE SCALE GENOMIC DNA]</scope>
    <source>
        <strain evidence="2 3">LP11</strain>
    </source>
</reference>